<evidence type="ECO:0000256" key="1">
    <source>
        <dbReference type="ARBA" id="ARBA00000900"/>
    </source>
</evidence>
<dbReference type="Gene3D" id="1.25.10.10">
    <property type="entry name" value="Leucine-rich Repeat Variant"/>
    <property type="match status" value="2"/>
</dbReference>
<dbReference type="InterPro" id="IPR045210">
    <property type="entry name" value="RING-Ubox_PUB"/>
</dbReference>
<evidence type="ECO:0000256" key="6">
    <source>
        <dbReference type="ARBA" id="ARBA00022786"/>
    </source>
</evidence>
<accession>A0A0D6QR34</accession>
<evidence type="ECO:0000256" key="2">
    <source>
        <dbReference type="ARBA" id="ARBA00004906"/>
    </source>
</evidence>
<dbReference type="Pfam" id="PF25598">
    <property type="entry name" value="ARM_PUB"/>
    <property type="match status" value="1"/>
</dbReference>
<dbReference type="AlphaFoldDB" id="A0A0D6QR34"/>
<dbReference type="Pfam" id="PF04564">
    <property type="entry name" value="U-box"/>
    <property type="match status" value="1"/>
</dbReference>
<dbReference type="InterPro" id="IPR011989">
    <property type="entry name" value="ARM-like"/>
</dbReference>
<dbReference type="GO" id="GO:0061630">
    <property type="term" value="F:ubiquitin protein ligase activity"/>
    <property type="evidence" value="ECO:0007669"/>
    <property type="project" value="UniProtKB-EC"/>
</dbReference>
<dbReference type="PROSITE" id="PS51698">
    <property type="entry name" value="U_BOX"/>
    <property type="match status" value="1"/>
</dbReference>
<evidence type="ECO:0000256" key="4">
    <source>
        <dbReference type="ARBA" id="ARBA00022679"/>
    </source>
</evidence>
<feature type="domain" description="U-box" evidence="8">
    <location>
        <begin position="283"/>
        <end position="357"/>
    </location>
</feature>
<dbReference type="GO" id="GO:0016567">
    <property type="term" value="P:protein ubiquitination"/>
    <property type="evidence" value="ECO:0007669"/>
    <property type="project" value="UniProtKB-UniPathway"/>
</dbReference>
<dbReference type="PANTHER" id="PTHR23315:SF224">
    <property type="entry name" value="U-BOX DOMAIN-CONTAINING PROTEIN 1"/>
    <property type="match status" value="1"/>
</dbReference>
<dbReference type="EMBL" id="GCKF01048181">
    <property type="protein sequence ID" value="JAG93072.1"/>
    <property type="molecule type" value="Transcribed_RNA"/>
</dbReference>
<dbReference type="Pfam" id="PF25368">
    <property type="entry name" value="PUB10_N"/>
    <property type="match status" value="1"/>
</dbReference>
<dbReference type="InterPro" id="IPR058678">
    <property type="entry name" value="ARM_PUB"/>
</dbReference>
<keyword evidence="6" id="KW-0833">Ubl conjugation pathway</keyword>
<dbReference type="InterPro" id="IPR013083">
    <property type="entry name" value="Znf_RING/FYVE/PHD"/>
</dbReference>
<dbReference type="InterPro" id="IPR000225">
    <property type="entry name" value="Armadillo"/>
</dbReference>
<feature type="repeat" description="ARM" evidence="7">
    <location>
        <begin position="552"/>
        <end position="580"/>
    </location>
</feature>
<dbReference type="PROSITE" id="PS50176">
    <property type="entry name" value="ARM_REPEAT"/>
    <property type="match status" value="2"/>
</dbReference>
<keyword evidence="5" id="KW-0677">Repeat</keyword>
<dbReference type="InterPro" id="IPR003613">
    <property type="entry name" value="Ubox_domain"/>
</dbReference>
<reference evidence="9" key="1">
    <citation type="submission" date="2015-03" db="EMBL/GenBank/DDBJ databases">
        <title>A transcriptome of Araucaria cunninghamii, an australian fine timber species.</title>
        <authorList>
            <person name="Jing Yi C.J.Y."/>
            <person name="Yin San L.Y.S."/>
            <person name="Abdul Karim S.S."/>
            <person name="Wan Azmi N.N."/>
            <person name="Hercus R.R."/>
            <person name="Croft L.L."/>
        </authorList>
    </citation>
    <scope>NUCLEOTIDE SEQUENCE</scope>
    <source>
        <strain evidence="9">MI0301</strain>
        <tissue evidence="9">Leaf</tissue>
    </source>
</reference>
<dbReference type="FunFam" id="3.30.40.10:FF:000442">
    <property type="entry name" value="RING-type E3 ubiquitin transferase"/>
    <property type="match status" value="1"/>
</dbReference>
<name>A0A0D6QR34_ARACU</name>
<comment type="pathway">
    <text evidence="2">Protein modification; protein ubiquitination.</text>
</comment>
<dbReference type="InterPro" id="IPR016024">
    <property type="entry name" value="ARM-type_fold"/>
</dbReference>
<dbReference type="SUPFAM" id="SSF48371">
    <property type="entry name" value="ARM repeat"/>
    <property type="match status" value="1"/>
</dbReference>
<dbReference type="FunFam" id="1.25.10.10:FF:000678">
    <property type="entry name" value="RING-type E3 ubiquitin transferase"/>
    <property type="match status" value="1"/>
</dbReference>
<sequence length="691" mass="76783">MALPSNHWLLRKRRASRGSVFTPAVNISAVSLMQALTALSQQVICCEKPRVCQRRNAASITRKVKVLSILFEEIRELGIPLPLSALKCFRDLYFILQRTKYLLEDCGVDGSRVWLVVQTEEISRQFHVLTHDMASALDVIPFSLLDATDEFREQVELLHNQAKRSKVFVDKNEEQLCRDVIAVLDEFENEVIPEESRLRRILERLNFENAMDCRREIELLEDEMRTQNELGSEQNVSIINGLIGFMRYCKCVLFGVTEMDADSQFHPSNKSQSFTTDSEDAPVIPDDFNCPISLDLMREPVIVSTGQTYDLASITRWIKEGHSTCPKSGQKLLHTNLTPNFALKSLIIQYCAEHNIPFEESEKKKKNSLLESVTSTKAALEAAKMTAAFLVENLRTGSFEVKKQVAYELRVFAKCGMDNRACIAEAGAIPLLIPLLSSEDPKAQENAVTALLNLSIYESNKHRIVESGALWPIISVLKSGHIMEARENAAASLFSLSSIHEYKKLIGETWEAIPALVDLLRDGTARGKRDAANALFSLLVFPGTDSQVVAAGAVPLLVKLLTDERPGIADDAITVLAALARKLEGLNVLCENPPIPQFVGLLRSGSSSPKCKENSAAILLALCCNGGDEIVNRLVRLPSLISSLYTLTTSGTQRAKSKANSLLRILQTWEPSRTVQNILSSEAENRVTSMR</sequence>
<dbReference type="SMART" id="SM00185">
    <property type="entry name" value="ARM"/>
    <property type="match status" value="3"/>
</dbReference>
<evidence type="ECO:0000256" key="5">
    <source>
        <dbReference type="ARBA" id="ARBA00022737"/>
    </source>
</evidence>
<keyword evidence="4" id="KW-0808">Transferase</keyword>
<dbReference type="UniPathway" id="UPA00143"/>
<dbReference type="InterPro" id="IPR057623">
    <property type="entry name" value="PUB12-19-like_N"/>
</dbReference>
<protein>
    <recommendedName>
        <fullName evidence="3">RING-type E3 ubiquitin transferase</fullName>
        <ecNumber evidence="3">2.3.2.27</ecNumber>
    </recommendedName>
</protein>
<proteinExistence type="predicted"/>
<evidence type="ECO:0000313" key="9">
    <source>
        <dbReference type="EMBL" id="JAG93072.1"/>
    </source>
</evidence>
<comment type="catalytic activity">
    <reaction evidence="1">
        <text>S-ubiquitinyl-[E2 ubiquitin-conjugating enzyme]-L-cysteine + [acceptor protein]-L-lysine = [E2 ubiquitin-conjugating enzyme]-L-cysteine + N(6)-ubiquitinyl-[acceptor protein]-L-lysine.</text>
        <dbReference type="EC" id="2.3.2.27"/>
    </reaction>
</comment>
<evidence type="ECO:0000256" key="3">
    <source>
        <dbReference type="ARBA" id="ARBA00012483"/>
    </source>
</evidence>
<evidence type="ECO:0000256" key="7">
    <source>
        <dbReference type="PROSITE-ProRule" id="PRU00259"/>
    </source>
</evidence>
<dbReference type="SUPFAM" id="SSF57850">
    <property type="entry name" value="RING/U-box"/>
    <property type="match status" value="1"/>
</dbReference>
<dbReference type="PANTHER" id="PTHR23315">
    <property type="entry name" value="U BOX DOMAIN-CONTAINING"/>
    <property type="match status" value="1"/>
</dbReference>
<dbReference type="Gene3D" id="3.30.40.10">
    <property type="entry name" value="Zinc/RING finger domain, C3HC4 (zinc finger)"/>
    <property type="match status" value="1"/>
</dbReference>
<organism evidence="9">
    <name type="scientific">Araucaria cunninghamii</name>
    <name type="common">Hoop pine</name>
    <name type="synonym">Moreton Bay pine</name>
    <dbReference type="NCBI Taxonomy" id="56994"/>
    <lineage>
        <taxon>Eukaryota</taxon>
        <taxon>Viridiplantae</taxon>
        <taxon>Streptophyta</taxon>
        <taxon>Embryophyta</taxon>
        <taxon>Tracheophyta</taxon>
        <taxon>Spermatophyta</taxon>
        <taxon>Pinopsida</taxon>
        <taxon>Pinidae</taxon>
        <taxon>Conifers II</taxon>
        <taxon>Araucariales</taxon>
        <taxon>Araucariaceae</taxon>
        <taxon>Araucaria</taxon>
    </lineage>
</organism>
<feature type="repeat" description="ARM" evidence="7">
    <location>
        <begin position="427"/>
        <end position="469"/>
    </location>
</feature>
<dbReference type="SMART" id="SM00504">
    <property type="entry name" value="Ubox"/>
    <property type="match status" value="1"/>
</dbReference>
<dbReference type="EC" id="2.3.2.27" evidence="3"/>
<evidence type="ECO:0000259" key="8">
    <source>
        <dbReference type="PROSITE" id="PS51698"/>
    </source>
</evidence>
<dbReference type="CDD" id="cd16664">
    <property type="entry name" value="RING-Ubox_PUB"/>
    <property type="match status" value="1"/>
</dbReference>